<dbReference type="EMBL" id="BRYA01000372">
    <property type="protein sequence ID" value="GMI48063.1"/>
    <property type="molecule type" value="Genomic_DNA"/>
</dbReference>
<evidence type="ECO:0000313" key="8">
    <source>
        <dbReference type="EMBL" id="GMI48063.1"/>
    </source>
</evidence>
<comment type="caution">
    <text evidence="8">The sequence shown here is derived from an EMBL/GenBank/DDBJ whole genome shotgun (WGS) entry which is preliminary data.</text>
</comment>
<dbReference type="PROSITE" id="PS51837">
    <property type="entry name" value="LITAF"/>
    <property type="match status" value="1"/>
</dbReference>
<dbReference type="Proteomes" id="UP001165065">
    <property type="component" value="Unassembled WGS sequence"/>
</dbReference>
<protein>
    <recommendedName>
        <fullName evidence="7">LITAF domain-containing protein</fullName>
    </recommendedName>
</protein>
<reference evidence="9" key="1">
    <citation type="journal article" date="2023" name="Commun. Biol.">
        <title>Genome analysis of Parmales, the sister group of diatoms, reveals the evolutionary specialization of diatoms from phago-mixotrophs to photoautotrophs.</title>
        <authorList>
            <person name="Ban H."/>
            <person name="Sato S."/>
            <person name="Yoshikawa S."/>
            <person name="Yamada K."/>
            <person name="Nakamura Y."/>
            <person name="Ichinomiya M."/>
            <person name="Sato N."/>
            <person name="Blanc-Mathieu R."/>
            <person name="Endo H."/>
            <person name="Kuwata A."/>
            <person name="Ogata H."/>
        </authorList>
    </citation>
    <scope>NUCLEOTIDE SEQUENCE [LARGE SCALE GENOMIC DNA]</scope>
</reference>
<name>A0A9W7GQ46_9STRA</name>
<evidence type="ECO:0000256" key="4">
    <source>
        <dbReference type="ARBA" id="ARBA00022833"/>
    </source>
</evidence>
<dbReference type="GO" id="GO:0016020">
    <property type="term" value="C:membrane"/>
    <property type="evidence" value="ECO:0007669"/>
    <property type="project" value="UniProtKB-SubCell"/>
</dbReference>
<dbReference type="AlphaFoldDB" id="A0A9W7GQ46"/>
<feature type="compositionally biased region" description="Polar residues" evidence="6">
    <location>
        <begin position="20"/>
        <end position="32"/>
    </location>
</feature>
<evidence type="ECO:0000256" key="5">
    <source>
        <dbReference type="ARBA" id="ARBA00023136"/>
    </source>
</evidence>
<evidence type="ECO:0000256" key="1">
    <source>
        <dbReference type="ARBA" id="ARBA00004170"/>
    </source>
</evidence>
<sequence>MSSTPVAEATVVDSKDGNSAPGNPSKNNQAQINASTGGPVKCFCPDCNKNVTTTVSHTNVSFKWYHMFSLCAMCCCKCCKKCCFFLPCCFPVAKDSTHTCPSCNGILGVKADNYDKPFEE</sequence>
<dbReference type="PANTHER" id="PTHR23292">
    <property type="entry name" value="LIPOPOLYSACCHARIDE-INDUCED TUMOR NECROSIS FACTOR-ALPHA FACTOR"/>
    <property type="match status" value="1"/>
</dbReference>
<keyword evidence="3" id="KW-0479">Metal-binding</keyword>
<evidence type="ECO:0000256" key="2">
    <source>
        <dbReference type="ARBA" id="ARBA00005975"/>
    </source>
</evidence>
<dbReference type="InterPro" id="IPR037519">
    <property type="entry name" value="LITAF_fam"/>
</dbReference>
<dbReference type="SMART" id="SM00714">
    <property type="entry name" value="LITAF"/>
    <property type="match status" value="1"/>
</dbReference>
<feature type="region of interest" description="Disordered" evidence="6">
    <location>
        <begin position="1"/>
        <end position="32"/>
    </location>
</feature>
<comment type="subcellular location">
    <subcellularLocation>
        <location evidence="1">Membrane</location>
        <topology evidence="1">Peripheral membrane protein</topology>
    </subcellularLocation>
</comment>
<dbReference type="PANTHER" id="PTHR23292:SF6">
    <property type="entry name" value="FI16602P1-RELATED"/>
    <property type="match status" value="1"/>
</dbReference>
<proteinExistence type="inferred from homology"/>
<accession>A0A9W7GQ46</accession>
<evidence type="ECO:0000313" key="9">
    <source>
        <dbReference type="Proteomes" id="UP001165065"/>
    </source>
</evidence>
<dbReference type="InterPro" id="IPR006629">
    <property type="entry name" value="LITAF"/>
</dbReference>
<dbReference type="Pfam" id="PF10601">
    <property type="entry name" value="zf-LITAF-like"/>
    <property type="match status" value="1"/>
</dbReference>
<evidence type="ECO:0000256" key="3">
    <source>
        <dbReference type="ARBA" id="ARBA00022723"/>
    </source>
</evidence>
<gene>
    <name evidence="8" type="ORF">TrCOL_g11426</name>
</gene>
<evidence type="ECO:0000256" key="6">
    <source>
        <dbReference type="SAM" id="MobiDB-lite"/>
    </source>
</evidence>
<feature type="domain" description="LITAF" evidence="7">
    <location>
        <begin position="24"/>
        <end position="112"/>
    </location>
</feature>
<keyword evidence="4" id="KW-0862">Zinc</keyword>
<evidence type="ECO:0000259" key="7">
    <source>
        <dbReference type="PROSITE" id="PS51837"/>
    </source>
</evidence>
<dbReference type="GO" id="GO:0008270">
    <property type="term" value="F:zinc ion binding"/>
    <property type="evidence" value="ECO:0007669"/>
    <property type="project" value="TreeGrafter"/>
</dbReference>
<keyword evidence="5" id="KW-0472">Membrane</keyword>
<organism evidence="8 9">
    <name type="scientific">Triparma columacea</name>
    <dbReference type="NCBI Taxonomy" id="722753"/>
    <lineage>
        <taxon>Eukaryota</taxon>
        <taxon>Sar</taxon>
        <taxon>Stramenopiles</taxon>
        <taxon>Ochrophyta</taxon>
        <taxon>Bolidophyceae</taxon>
        <taxon>Parmales</taxon>
        <taxon>Triparmaceae</taxon>
        <taxon>Triparma</taxon>
    </lineage>
</organism>
<comment type="similarity">
    <text evidence="2">Belongs to the CDIP1/LITAF family.</text>
</comment>
<keyword evidence="9" id="KW-1185">Reference proteome</keyword>